<dbReference type="EMBL" id="VCHX02000171">
    <property type="protein sequence ID" value="TPQ18743.1"/>
    <property type="molecule type" value="Genomic_DNA"/>
</dbReference>
<gene>
    <name evidence="3" type="ORF">FGD71_029670</name>
</gene>
<evidence type="ECO:0000313" key="4">
    <source>
        <dbReference type="Proteomes" id="UP000317378"/>
    </source>
</evidence>
<evidence type="ECO:0000313" key="3">
    <source>
        <dbReference type="EMBL" id="TPQ18743.1"/>
    </source>
</evidence>
<feature type="compositionally biased region" description="Basic and acidic residues" evidence="1">
    <location>
        <begin position="97"/>
        <end position="110"/>
    </location>
</feature>
<keyword evidence="2" id="KW-0472">Membrane</keyword>
<organism evidence="3 4">
    <name type="scientific">Streptomyces sporangiiformans</name>
    <dbReference type="NCBI Taxonomy" id="2315329"/>
    <lineage>
        <taxon>Bacteria</taxon>
        <taxon>Bacillati</taxon>
        <taxon>Actinomycetota</taxon>
        <taxon>Actinomycetes</taxon>
        <taxon>Kitasatosporales</taxon>
        <taxon>Streptomycetaceae</taxon>
        <taxon>Streptomyces</taxon>
    </lineage>
</organism>
<keyword evidence="2" id="KW-0812">Transmembrane</keyword>
<keyword evidence="2" id="KW-1133">Transmembrane helix</keyword>
<evidence type="ECO:0000256" key="2">
    <source>
        <dbReference type="SAM" id="Phobius"/>
    </source>
</evidence>
<proteinExistence type="predicted"/>
<dbReference type="InterPro" id="IPR045513">
    <property type="entry name" value="DUF6479"/>
</dbReference>
<comment type="caution">
    <text evidence="3">The sequence shown here is derived from an EMBL/GenBank/DDBJ whole genome shotgun (WGS) entry which is preliminary data.</text>
</comment>
<name>A0A505D2R5_9ACTN</name>
<protein>
    <submittedName>
        <fullName evidence="3">DUF5134 domain-containing protein</fullName>
    </submittedName>
</protein>
<feature type="compositionally biased region" description="Basic and acidic residues" evidence="1">
    <location>
        <begin position="44"/>
        <end position="55"/>
    </location>
</feature>
<feature type="transmembrane region" description="Helical" evidence="2">
    <location>
        <begin position="14"/>
        <end position="37"/>
    </location>
</feature>
<feature type="compositionally biased region" description="Basic and acidic residues" evidence="1">
    <location>
        <begin position="64"/>
        <end position="77"/>
    </location>
</feature>
<feature type="compositionally biased region" description="Gly residues" evidence="1">
    <location>
        <begin position="112"/>
        <end position="122"/>
    </location>
</feature>
<reference evidence="3 4" key="1">
    <citation type="submission" date="2019-06" db="EMBL/GenBank/DDBJ databases">
        <title>Streptomyces sporangiiformans sp. nov., a novel actinomycete isolated from soil in Mount Song.</title>
        <authorList>
            <person name="Han L."/>
        </authorList>
    </citation>
    <scope>NUCLEOTIDE SEQUENCE [LARGE SCALE GENOMIC DNA]</scope>
    <source>
        <strain evidence="3 4">NEAU-SSA 1</strain>
    </source>
</reference>
<keyword evidence="4" id="KW-1185">Reference proteome</keyword>
<dbReference type="AlphaFoldDB" id="A0A505D2R5"/>
<sequence>MDTVTTHMTLSSPVLGGVVPFLVGVVIVGALIAAVWWGRRLREREPAPPHPHEQPRPPASGPVREVRERREPVEVPRGRQRLTPHQLWGHVGGGSRRAPDQEAPTWDKKSGGASGSGDPGRT</sequence>
<feature type="region of interest" description="Disordered" evidence="1">
    <location>
        <begin position="44"/>
        <end position="122"/>
    </location>
</feature>
<dbReference type="Proteomes" id="UP000317378">
    <property type="component" value="Unassembled WGS sequence"/>
</dbReference>
<dbReference type="Pfam" id="PF20087">
    <property type="entry name" value="DUF6479"/>
    <property type="match status" value="1"/>
</dbReference>
<evidence type="ECO:0000256" key="1">
    <source>
        <dbReference type="SAM" id="MobiDB-lite"/>
    </source>
</evidence>
<accession>A0A505D2R5</accession>